<reference evidence="2" key="1">
    <citation type="journal article" date="2017" name="Med. Chem. Commun.">
        <title>Nonomuraea sp. ATCC 55076 harbours the largest actinomycete chromosome to date and the kistamicin biosynthetic gene cluster.</title>
        <authorList>
            <person name="Nazari B."/>
            <person name="Forneris C.C."/>
            <person name="Gibson M.I."/>
            <person name="Moon K."/>
            <person name="Schramma K.R."/>
            <person name="Seyedsayamdost M.R."/>
        </authorList>
    </citation>
    <scope>NUCLEOTIDE SEQUENCE [LARGE SCALE GENOMIC DNA]</scope>
    <source>
        <strain evidence="2">ATCC 55076</strain>
    </source>
</reference>
<evidence type="ECO:0000313" key="1">
    <source>
        <dbReference type="EMBL" id="AQZ67753.1"/>
    </source>
</evidence>
<accession>A0A1V0AC35</accession>
<gene>
    <name evidence="1" type="ORF">BKM31_45430</name>
</gene>
<name>A0A1V0AC35_9ACTN</name>
<evidence type="ECO:0000313" key="2">
    <source>
        <dbReference type="Proteomes" id="UP000190797"/>
    </source>
</evidence>
<keyword evidence="2" id="KW-1185">Reference proteome</keyword>
<protein>
    <submittedName>
        <fullName evidence="1">Uncharacterized protein</fullName>
    </submittedName>
</protein>
<dbReference type="Proteomes" id="UP000190797">
    <property type="component" value="Chromosome"/>
</dbReference>
<organism evidence="1 2">
    <name type="scientific">[Actinomadura] parvosata subsp. kistnae</name>
    <dbReference type="NCBI Taxonomy" id="1909395"/>
    <lineage>
        <taxon>Bacteria</taxon>
        <taxon>Bacillati</taxon>
        <taxon>Actinomycetota</taxon>
        <taxon>Actinomycetes</taxon>
        <taxon>Streptosporangiales</taxon>
        <taxon>Streptosporangiaceae</taxon>
        <taxon>Nonomuraea</taxon>
    </lineage>
</organism>
<proteinExistence type="predicted"/>
<dbReference type="AlphaFoldDB" id="A0A1V0AC35"/>
<dbReference type="EMBL" id="CP017717">
    <property type="protein sequence ID" value="AQZ67753.1"/>
    <property type="molecule type" value="Genomic_DNA"/>
</dbReference>
<sequence>MPVSALRGSSESMGQSWAALLILRTVRPTLAGVLPTGMVVHLFSHGQYSRKPWPSRRRLHPMSTQCLRALLMSLSVCSDGSIDFPVITWPSRA</sequence>
<dbReference type="KEGG" id="noa:BKM31_45430"/>